<dbReference type="NCBIfam" id="TIGR00234">
    <property type="entry name" value="tyrS"/>
    <property type="match status" value="1"/>
</dbReference>
<keyword evidence="4 9" id="KW-0067">ATP-binding</keyword>
<dbReference type="InterPro" id="IPR023617">
    <property type="entry name" value="Tyr-tRNA-ligase_arc/euk-type"/>
</dbReference>
<evidence type="ECO:0000256" key="4">
    <source>
        <dbReference type="ARBA" id="ARBA00022840"/>
    </source>
</evidence>
<dbReference type="Gene3D" id="1.10.240.10">
    <property type="entry name" value="Tyrosyl-Transfer RNA Synthetase"/>
    <property type="match status" value="1"/>
</dbReference>
<dbReference type="GO" id="GO:0006437">
    <property type="term" value="P:tyrosyl-tRNA aminoacylation"/>
    <property type="evidence" value="ECO:0007669"/>
    <property type="project" value="InterPro"/>
</dbReference>
<evidence type="ECO:0000256" key="8">
    <source>
        <dbReference type="ARBA" id="ARBA00048248"/>
    </source>
</evidence>
<evidence type="ECO:0000256" key="6">
    <source>
        <dbReference type="ARBA" id="ARBA00023146"/>
    </source>
</evidence>
<proteinExistence type="inferred from homology"/>
<sequence>MALSKEEKLALIQENLAEVLKPEIIESVLDQGRNVKIYWGTAPTGKPHLGYLVPSLKIAQFLAAECEVTVLVADIHAMLDNLKTPAELTQHRTEYYKFLITSTLKACGVDTGKLRFVQGSSFQQNPSYIMDFYRLSTVVSEKAAMKAGSEVVKQTSNIPFSAVAYPLLQVLDEHHLGVDAQFGGIDQRKLFTAATEWLPKLGYNKRAHLMNPMIPGLNGNKMSSSDENSKIDLLDSPEAVAKKIRKAECVPKEVEGNGVLALVEFVLLPASGLRTDTREFKVERRDAEPLVYSDIKQIHEDYRSDVLTPQALKAAVTEGILALLAPIHAEYQASKEWQDITTKAYPPPVKKGKKVAETVGV</sequence>
<keyword evidence="2 9" id="KW-0436">Ligase</keyword>
<name>A0A0M9ETH6_FUSLA</name>
<dbReference type="InterPro" id="IPR002305">
    <property type="entry name" value="aa-tRNA-synth_Ic"/>
</dbReference>
<accession>A0A0M9ETH6</accession>
<comment type="similarity">
    <text evidence="9">Belongs to the class-I aminoacyl-tRNA synthetase family.</text>
</comment>
<dbReference type="InterPro" id="IPR050489">
    <property type="entry name" value="Tyr-tRNA_synthase"/>
</dbReference>
<dbReference type="Proteomes" id="UP000037904">
    <property type="component" value="Unassembled WGS sequence"/>
</dbReference>
<dbReference type="PRINTS" id="PR01040">
    <property type="entry name" value="TRNASYNTHTYR"/>
</dbReference>
<dbReference type="EC" id="6.1.1.1" evidence="1 9"/>
<evidence type="ECO:0000256" key="5">
    <source>
        <dbReference type="ARBA" id="ARBA00022917"/>
    </source>
</evidence>
<dbReference type="AlphaFoldDB" id="A0A0M9ETH6"/>
<keyword evidence="3 9" id="KW-0547">Nucleotide-binding</keyword>
<evidence type="ECO:0000256" key="3">
    <source>
        <dbReference type="ARBA" id="ARBA00022741"/>
    </source>
</evidence>
<evidence type="ECO:0000256" key="1">
    <source>
        <dbReference type="ARBA" id="ARBA00013160"/>
    </source>
</evidence>
<keyword evidence="11" id="KW-1185">Reference proteome</keyword>
<comment type="catalytic activity">
    <reaction evidence="8 9">
        <text>tRNA(Tyr) + L-tyrosine + ATP = L-tyrosyl-tRNA(Tyr) + AMP + diphosphate + H(+)</text>
        <dbReference type="Rhea" id="RHEA:10220"/>
        <dbReference type="Rhea" id="RHEA-COMP:9706"/>
        <dbReference type="Rhea" id="RHEA-COMP:9707"/>
        <dbReference type="ChEBI" id="CHEBI:15378"/>
        <dbReference type="ChEBI" id="CHEBI:30616"/>
        <dbReference type="ChEBI" id="CHEBI:33019"/>
        <dbReference type="ChEBI" id="CHEBI:58315"/>
        <dbReference type="ChEBI" id="CHEBI:78442"/>
        <dbReference type="ChEBI" id="CHEBI:78536"/>
        <dbReference type="ChEBI" id="CHEBI:456215"/>
        <dbReference type="EC" id="6.1.1.1"/>
    </reaction>
</comment>
<evidence type="ECO:0000313" key="10">
    <source>
        <dbReference type="EMBL" id="KPA39569.1"/>
    </source>
</evidence>
<keyword evidence="5 9" id="KW-0648">Protein biosynthesis</keyword>
<dbReference type="PANTHER" id="PTHR46264:SF4">
    <property type="entry name" value="TYROSINE--TRNA LIGASE, CYTOPLASMIC"/>
    <property type="match status" value="1"/>
</dbReference>
<reference evidence="10 11" key="1">
    <citation type="submission" date="2015-04" db="EMBL/GenBank/DDBJ databases">
        <title>The draft genome sequence of Fusarium langsethiae, a T-2/HT-2 mycotoxin producer.</title>
        <authorList>
            <person name="Lysoe E."/>
            <person name="Divon H.H."/>
            <person name="Terzi V."/>
            <person name="Orru L."/>
            <person name="Lamontanara A."/>
            <person name="Kolseth A.-K."/>
            <person name="Frandsen R.J."/>
            <person name="Nielsen K."/>
            <person name="Thrane U."/>
        </authorList>
    </citation>
    <scope>NUCLEOTIDE SEQUENCE [LARGE SCALE GENOMIC DNA]</scope>
    <source>
        <strain evidence="10 11">Fl201059</strain>
    </source>
</reference>
<dbReference type="NCBIfam" id="NF006330">
    <property type="entry name" value="PRK08560.1"/>
    <property type="match status" value="1"/>
</dbReference>
<dbReference type="Pfam" id="PF00579">
    <property type="entry name" value="tRNA-synt_1b"/>
    <property type="match status" value="1"/>
</dbReference>
<dbReference type="Gene3D" id="3.40.50.620">
    <property type="entry name" value="HUPs"/>
    <property type="match status" value="1"/>
</dbReference>
<protein>
    <recommendedName>
        <fullName evidence="1 9">Tyrosine--tRNA ligase</fullName>
        <ecNumber evidence="1 9">6.1.1.1</ecNumber>
    </recommendedName>
    <alternativeName>
        <fullName evidence="7 9">Tyrosyl-tRNA synthetase</fullName>
    </alternativeName>
</protein>
<evidence type="ECO:0000256" key="9">
    <source>
        <dbReference type="RuleBase" id="RU361234"/>
    </source>
</evidence>
<evidence type="ECO:0000256" key="7">
    <source>
        <dbReference type="ARBA" id="ARBA00033323"/>
    </source>
</evidence>
<dbReference type="OrthoDB" id="197206at2759"/>
<dbReference type="EMBL" id="JXCE01000185">
    <property type="protein sequence ID" value="KPA39569.1"/>
    <property type="molecule type" value="Genomic_DNA"/>
</dbReference>
<dbReference type="InterPro" id="IPR002307">
    <property type="entry name" value="Tyr-tRNA-ligase"/>
</dbReference>
<gene>
    <name evidence="10" type="ORF">FLAG1_07572</name>
</gene>
<dbReference type="GO" id="GO:0004831">
    <property type="term" value="F:tyrosine-tRNA ligase activity"/>
    <property type="evidence" value="ECO:0007669"/>
    <property type="project" value="UniProtKB-EC"/>
</dbReference>
<keyword evidence="6 9" id="KW-0030">Aminoacyl-tRNA synthetase</keyword>
<dbReference type="PANTHER" id="PTHR46264">
    <property type="entry name" value="TYROSINE-TRNA LIGASE"/>
    <property type="match status" value="1"/>
</dbReference>
<evidence type="ECO:0000256" key="2">
    <source>
        <dbReference type="ARBA" id="ARBA00022598"/>
    </source>
</evidence>
<evidence type="ECO:0000313" key="11">
    <source>
        <dbReference type="Proteomes" id="UP000037904"/>
    </source>
</evidence>
<comment type="caution">
    <text evidence="10">The sequence shown here is derived from an EMBL/GenBank/DDBJ whole genome shotgun (WGS) entry which is preliminary data.</text>
</comment>
<dbReference type="InterPro" id="IPR014729">
    <property type="entry name" value="Rossmann-like_a/b/a_fold"/>
</dbReference>
<dbReference type="SUPFAM" id="SSF52374">
    <property type="entry name" value="Nucleotidylyl transferase"/>
    <property type="match status" value="1"/>
</dbReference>
<dbReference type="PIRSF" id="PIRSF006588">
    <property type="entry name" value="TyrRS_arch_euk"/>
    <property type="match status" value="1"/>
</dbReference>
<dbReference type="GO" id="GO:0005524">
    <property type="term" value="F:ATP binding"/>
    <property type="evidence" value="ECO:0007669"/>
    <property type="project" value="UniProtKB-KW"/>
</dbReference>
<organism evidence="10 11">
    <name type="scientific">Fusarium langsethiae</name>
    <dbReference type="NCBI Taxonomy" id="179993"/>
    <lineage>
        <taxon>Eukaryota</taxon>
        <taxon>Fungi</taxon>
        <taxon>Dikarya</taxon>
        <taxon>Ascomycota</taxon>
        <taxon>Pezizomycotina</taxon>
        <taxon>Sordariomycetes</taxon>
        <taxon>Hypocreomycetidae</taxon>
        <taxon>Hypocreales</taxon>
        <taxon>Nectriaceae</taxon>
        <taxon>Fusarium</taxon>
    </lineage>
</organism>
<dbReference type="GO" id="GO:0005737">
    <property type="term" value="C:cytoplasm"/>
    <property type="evidence" value="ECO:0007669"/>
    <property type="project" value="TreeGrafter"/>
</dbReference>